<dbReference type="Gene3D" id="3.20.20.60">
    <property type="entry name" value="Phosphoenolpyruvate-binding domains"/>
    <property type="match status" value="2"/>
</dbReference>
<evidence type="ECO:0000256" key="1">
    <source>
        <dbReference type="ARBA" id="ARBA00004997"/>
    </source>
</evidence>
<name>A0A6L7GML1_9ACTN</name>
<proteinExistence type="inferred from homology"/>
<dbReference type="RefSeq" id="WP_160901383.1">
    <property type="nucleotide sequence ID" value="NZ_CP102850.1"/>
</dbReference>
<dbReference type="Proteomes" id="UP000475545">
    <property type="component" value="Unassembled WGS sequence"/>
</dbReference>
<dbReference type="GO" id="GO:0000287">
    <property type="term" value="F:magnesium ion binding"/>
    <property type="evidence" value="ECO:0007669"/>
    <property type="project" value="InterPro"/>
</dbReference>
<dbReference type="GO" id="GO:0004743">
    <property type="term" value="F:pyruvate kinase activity"/>
    <property type="evidence" value="ECO:0007669"/>
    <property type="project" value="UniProtKB-EC"/>
</dbReference>
<comment type="caution">
    <text evidence="13">The sequence shown here is derived from an EMBL/GenBank/DDBJ whole genome shotgun (WGS) entry which is preliminary data.</text>
</comment>
<dbReference type="GO" id="GO:0005524">
    <property type="term" value="F:ATP binding"/>
    <property type="evidence" value="ECO:0007669"/>
    <property type="project" value="UniProtKB-KW"/>
</dbReference>
<dbReference type="InterPro" id="IPR015813">
    <property type="entry name" value="Pyrv/PenolPyrv_kinase-like_dom"/>
</dbReference>
<sequence length="621" mass="66160">MEAGGPATEGPDLGGVDEDRRERLTALRAQLVDLRDDARKAESVTADRIAAVHPAHRAGAANLVHYRAMRAHDLRDLQNQLTAEGLSSLGRMESGVLTNLNAVIRIIDEVLGGHGPGVEPLGVDSEAGPEILERNAFALLGPQPHARSARVMVTMPGIAAADPGFVERCSEAGMDLARINCAHDNAAAWRTMATHVRAADPEIRIAMDLGGPKVRTGPIKDGPKVVRIRPKRDQLGRVTTPARFWLGRAPDGADMQTTIPIDDPAWPPSSVTTGAHITLTDARGRARTLVVEETAPHGALVSCDRTLYLTPGTLLHPDAGDAGDAVVGDLPALAQALLLRPGDTVTLTADLSPATPTDDGNHHIGCTLAEAFSAVAVGDRVFFDDGKIAGAVTDVSAEEIAVLVTRAKPEGTKLKAEKGINLPDTRLPTSALTADDVAALDTVVEIADVVNLSFVQGPQDVAELQRILAERHSPDLGIVLKVETVAGFEALPQSLLQAMRTRRVGVMIARGDLAVETGFERLAEVQEEILWLCEAAHVPVIWATQVLDSLADRGLPTRAEVTDAAAGERAECVMLNKGPHIVEAIEALTEILSRMRGHVDKKRTLLRRLGAWDEDRRPLIG</sequence>
<dbReference type="EC" id="2.7.1.40" evidence="3"/>
<evidence type="ECO:0000256" key="10">
    <source>
        <dbReference type="ARBA" id="ARBA00023152"/>
    </source>
</evidence>
<accession>A0A6L7GML1</accession>
<keyword evidence="6" id="KW-0547">Nucleotide-binding</keyword>
<protein>
    <recommendedName>
        <fullName evidence="3">pyruvate kinase</fullName>
        <ecNumber evidence="3">2.7.1.40</ecNumber>
    </recommendedName>
</protein>
<keyword evidence="4" id="KW-0808">Transferase</keyword>
<evidence type="ECO:0000313" key="14">
    <source>
        <dbReference type="Proteomes" id="UP000475545"/>
    </source>
</evidence>
<dbReference type="PANTHER" id="PTHR11817">
    <property type="entry name" value="PYRUVATE KINASE"/>
    <property type="match status" value="1"/>
</dbReference>
<dbReference type="UniPathway" id="UPA00109">
    <property type="reaction ID" value="UER00188"/>
</dbReference>
<dbReference type="SUPFAM" id="SSF50800">
    <property type="entry name" value="PK beta-barrel domain-like"/>
    <property type="match status" value="1"/>
</dbReference>
<evidence type="ECO:0000256" key="4">
    <source>
        <dbReference type="ARBA" id="ARBA00022679"/>
    </source>
</evidence>
<keyword evidence="14" id="KW-1185">Reference proteome</keyword>
<comment type="similarity">
    <text evidence="2">Belongs to the pyruvate kinase family.</text>
</comment>
<keyword evidence="11 13" id="KW-0670">Pyruvate</keyword>
<dbReference type="InterPro" id="IPR040442">
    <property type="entry name" value="Pyrv_kinase-like_dom_sf"/>
</dbReference>
<evidence type="ECO:0000256" key="8">
    <source>
        <dbReference type="ARBA" id="ARBA00022840"/>
    </source>
</evidence>
<evidence type="ECO:0000256" key="5">
    <source>
        <dbReference type="ARBA" id="ARBA00022723"/>
    </source>
</evidence>
<keyword evidence="8" id="KW-0067">ATP-binding</keyword>
<keyword evidence="5" id="KW-0479">Metal-binding</keyword>
<evidence type="ECO:0000256" key="2">
    <source>
        <dbReference type="ARBA" id="ARBA00008663"/>
    </source>
</evidence>
<keyword evidence="9" id="KW-0460">Magnesium</keyword>
<dbReference type="InterPro" id="IPR011037">
    <property type="entry name" value="Pyrv_Knase-like_insert_dom_sf"/>
</dbReference>
<keyword evidence="7 13" id="KW-0418">Kinase</keyword>
<organism evidence="13 14">
    <name type="scientific">Gordonia mangrovi</name>
    <dbReference type="NCBI Taxonomy" id="2665643"/>
    <lineage>
        <taxon>Bacteria</taxon>
        <taxon>Bacillati</taxon>
        <taxon>Actinomycetota</taxon>
        <taxon>Actinomycetes</taxon>
        <taxon>Mycobacteriales</taxon>
        <taxon>Gordoniaceae</taxon>
        <taxon>Gordonia</taxon>
    </lineage>
</organism>
<reference evidence="13 14" key="1">
    <citation type="submission" date="2019-11" db="EMBL/GenBank/DDBJ databases">
        <title>Gordonia sp. nov., a novel actinobacterium isolated from mangrove soil in Hainan.</title>
        <authorList>
            <person name="Huang X."/>
            <person name="Xie Y."/>
            <person name="Chu X."/>
            <person name="Xiao K."/>
        </authorList>
    </citation>
    <scope>NUCLEOTIDE SEQUENCE [LARGE SCALE GENOMIC DNA]</scope>
    <source>
        <strain evidence="13 14">HNM0687</strain>
    </source>
</reference>
<dbReference type="NCBIfam" id="NF011314">
    <property type="entry name" value="PRK14725.1"/>
    <property type="match status" value="1"/>
</dbReference>
<dbReference type="GO" id="GO:0030955">
    <property type="term" value="F:potassium ion binding"/>
    <property type="evidence" value="ECO:0007669"/>
    <property type="project" value="InterPro"/>
</dbReference>
<evidence type="ECO:0000256" key="7">
    <source>
        <dbReference type="ARBA" id="ARBA00022777"/>
    </source>
</evidence>
<keyword evidence="10" id="KW-0324">Glycolysis</keyword>
<dbReference type="SUPFAM" id="SSF51621">
    <property type="entry name" value="Phosphoenolpyruvate/pyruvate domain"/>
    <property type="match status" value="1"/>
</dbReference>
<evidence type="ECO:0000259" key="12">
    <source>
        <dbReference type="Pfam" id="PF00224"/>
    </source>
</evidence>
<dbReference type="InterPro" id="IPR015793">
    <property type="entry name" value="Pyrv_Knase_brl"/>
</dbReference>
<gene>
    <name evidence="13" type="ORF">GIY30_03550</name>
</gene>
<comment type="pathway">
    <text evidence="1">Carbohydrate degradation; glycolysis; pyruvate from D-glyceraldehyde 3-phosphate: step 5/5.</text>
</comment>
<evidence type="ECO:0000256" key="9">
    <source>
        <dbReference type="ARBA" id="ARBA00022842"/>
    </source>
</evidence>
<feature type="domain" description="Pyruvate kinase barrel" evidence="12">
    <location>
        <begin position="337"/>
        <end position="576"/>
    </location>
</feature>
<evidence type="ECO:0000256" key="6">
    <source>
        <dbReference type="ARBA" id="ARBA00022741"/>
    </source>
</evidence>
<dbReference type="GO" id="GO:0016301">
    <property type="term" value="F:kinase activity"/>
    <property type="evidence" value="ECO:0007669"/>
    <property type="project" value="UniProtKB-KW"/>
</dbReference>
<dbReference type="AlphaFoldDB" id="A0A6L7GML1"/>
<dbReference type="InterPro" id="IPR001697">
    <property type="entry name" value="Pyr_Knase"/>
</dbReference>
<evidence type="ECO:0000256" key="11">
    <source>
        <dbReference type="ARBA" id="ARBA00023317"/>
    </source>
</evidence>
<evidence type="ECO:0000313" key="13">
    <source>
        <dbReference type="EMBL" id="MXP20431.1"/>
    </source>
</evidence>
<dbReference type="Pfam" id="PF00224">
    <property type="entry name" value="PK"/>
    <property type="match status" value="1"/>
</dbReference>
<evidence type="ECO:0000256" key="3">
    <source>
        <dbReference type="ARBA" id="ARBA00012142"/>
    </source>
</evidence>
<dbReference type="EMBL" id="WMBR01000001">
    <property type="protein sequence ID" value="MXP20431.1"/>
    <property type="molecule type" value="Genomic_DNA"/>
</dbReference>